<dbReference type="AlphaFoldDB" id="A0A1B0DIB7"/>
<evidence type="ECO:0000256" key="2">
    <source>
        <dbReference type="ARBA" id="ARBA00022900"/>
    </source>
</evidence>
<reference evidence="5" key="1">
    <citation type="submission" date="2022-08" db="UniProtKB">
        <authorList>
            <consortium name="EnsemblMetazoa"/>
        </authorList>
    </citation>
    <scope>IDENTIFICATION</scope>
    <source>
        <strain evidence="5">Israel</strain>
    </source>
</reference>
<dbReference type="Gene3D" id="3.30.497.10">
    <property type="entry name" value="Antithrombin, subunit I, domain 2"/>
    <property type="match status" value="1"/>
</dbReference>
<keyword evidence="2" id="KW-0722">Serine protease inhibitor</keyword>
<keyword evidence="6" id="KW-1185">Reference proteome</keyword>
<dbReference type="SMART" id="SM00093">
    <property type="entry name" value="SERPIN"/>
    <property type="match status" value="1"/>
</dbReference>
<dbReference type="PANTHER" id="PTHR11461">
    <property type="entry name" value="SERINE PROTEASE INHIBITOR, SERPIN"/>
    <property type="match status" value="1"/>
</dbReference>
<accession>A0A1B0DIB7</accession>
<organism evidence="5 6">
    <name type="scientific">Phlebotomus papatasi</name>
    <name type="common">Sandfly</name>
    <dbReference type="NCBI Taxonomy" id="29031"/>
    <lineage>
        <taxon>Eukaryota</taxon>
        <taxon>Metazoa</taxon>
        <taxon>Ecdysozoa</taxon>
        <taxon>Arthropoda</taxon>
        <taxon>Hexapoda</taxon>
        <taxon>Insecta</taxon>
        <taxon>Pterygota</taxon>
        <taxon>Neoptera</taxon>
        <taxon>Endopterygota</taxon>
        <taxon>Diptera</taxon>
        <taxon>Nematocera</taxon>
        <taxon>Psychodoidea</taxon>
        <taxon>Psychodidae</taxon>
        <taxon>Phlebotomus</taxon>
        <taxon>Phlebotomus</taxon>
    </lineage>
</organism>
<dbReference type="VEuPathDB" id="VectorBase:PPAPM1_012561"/>
<dbReference type="SUPFAM" id="SSF56574">
    <property type="entry name" value="Serpins"/>
    <property type="match status" value="1"/>
</dbReference>
<evidence type="ECO:0000256" key="1">
    <source>
        <dbReference type="ARBA" id="ARBA00022690"/>
    </source>
</evidence>
<dbReference type="PROSITE" id="PS00284">
    <property type="entry name" value="SERPIN"/>
    <property type="match status" value="1"/>
</dbReference>
<dbReference type="InterPro" id="IPR036186">
    <property type="entry name" value="Serpin_sf"/>
</dbReference>
<evidence type="ECO:0000256" key="3">
    <source>
        <dbReference type="RuleBase" id="RU000411"/>
    </source>
</evidence>
<evidence type="ECO:0000313" key="5">
    <source>
        <dbReference type="EnsemblMetazoa" id="PPAI007901-PA"/>
    </source>
</evidence>
<dbReference type="EMBL" id="AJVK01062285">
    <property type="status" value="NOT_ANNOTATED_CDS"/>
    <property type="molecule type" value="Genomic_DNA"/>
</dbReference>
<comment type="similarity">
    <text evidence="3">Belongs to the serpin family.</text>
</comment>
<feature type="domain" description="Serpin" evidence="4">
    <location>
        <begin position="1"/>
        <end position="258"/>
    </location>
</feature>
<evidence type="ECO:0000313" key="6">
    <source>
        <dbReference type="Proteomes" id="UP000092462"/>
    </source>
</evidence>
<dbReference type="InterPro" id="IPR023796">
    <property type="entry name" value="Serpin_dom"/>
</dbReference>
<dbReference type="InterPro" id="IPR023795">
    <property type="entry name" value="Serpin_CS"/>
</dbReference>
<dbReference type="SMR" id="A0A1B0DIB7"/>
<dbReference type="InterPro" id="IPR042185">
    <property type="entry name" value="Serpin_sf_2"/>
</dbReference>
<dbReference type="InterPro" id="IPR000215">
    <property type="entry name" value="Serpin_fam"/>
</dbReference>
<dbReference type="VEuPathDB" id="VectorBase:PPAI007901"/>
<dbReference type="Proteomes" id="UP000092462">
    <property type="component" value="Unassembled WGS sequence"/>
</dbReference>
<evidence type="ECO:0000259" key="4">
    <source>
        <dbReference type="SMART" id="SM00093"/>
    </source>
</evidence>
<dbReference type="EnsemblMetazoa" id="PPAI007901-RA">
    <property type="protein sequence ID" value="PPAI007901-PA"/>
    <property type="gene ID" value="PPAI007901"/>
</dbReference>
<dbReference type="InterPro" id="IPR042178">
    <property type="entry name" value="Serpin_sf_1"/>
</dbReference>
<dbReference type="CDD" id="cd00172">
    <property type="entry name" value="serpin"/>
    <property type="match status" value="1"/>
</dbReference>
<keyword evidence="1" id="KW-0646">Protease inhibitor</keyword>
<dbReference type="Pfam" id="PF00079">
    <property type="entry name" value="Serpin"/>
    <property type="match status" value="1"/>
</dbReference>
<dbReference type="GO" id="GO:0005615">
    <property type="term" value="C:extracellular space"/>
    <property type="evidence" value="ECO:0007669"/>
    <property type="project" value="InterPro"/>
</dbReference>
<protein>
    <recommendedName>
        <fullName evidence="4">Serpin domain-containing protein</fullName>
    </recommendedName>
</protein>
<name>A0A1B0DIB7_PHLPP</name>
<dbReference type="GO" id="GO:0004867">
    <property type="term" value="F:serine-type endopeptidase inhibitor activity"/>
    <property type="evidence" value="ECO:0007669"/>
    <property type="project" value="UniProtKB-KW"/>
</dbReference>
<sequence>SEATGRGLYENDVASALSGNSLVGEKVGTKAETPAERYESKMLLFNGLYFRGSWGVPFQQLRSDPEDVFYCSETEKKVVTMMRSRGNFRYVDCVKYNSQVIELPYENDRYSLLIVMPNDKEGLKKLITEFNADILEEMVSHVEETSIELRLPKFNLDTTSRAEKHLAKMGLITMFTSKADLSGISSAQKLHVDELVQHVSIKVNEGASSENSLTAANAVRPKSSENADKLLTIDRPFLFFVRDHVDNLTVVAGKITNPPNTESQALL</sequence>
<dbReference type="Gene3D" id="2.30.39.10">
    <property type="entry name" value="Alpha-1-antitrypsin, domain 1"/>
    <property type="match status" value="1"/>
</dbReference>
<proteinExistence type="inferred from homology"/>
<dbReference type="PANTHER" id="PTHR11461:SF292">
    <property type="entry name" value="SERPIN 100A"/>
    <property type="match status" value="1"/>
</dbReference>